<sequence>MLQSLGRRRKVEFEFQARLAGAKMKATMGSFGNKMSATTFMRRHGIVPRRPVKIQ</sequence>
<organism evidence="1">
    <name type="scientific">marine sediment metagenome</name>
    <dbReference type="NCBI Taxonomy" id="412755"/>
    <lineage>
        <taxon>unclassified sequences</taxon>
        <taxon>metagenomes</taxon>
        <taxon>ecological metagenomes</taxon>
    </lineage>
</organism>
<proteinExistence type="predicted"/>
<dbReference type="EMBL" id="LAZR01034468">
    <property type="protein sequence ID" value="KKL45230.1"/>
    <property type="molecule type" value="Genomic_DNA"/>
</dbReference>
<dbReference type="AlphaFoldDB" id="A0A0F9EJZ0"/>
<comment type="caution">
    <text evidence="1">The sequence shown here is derived from an EMBL/GenBank/DDBJ whole genome shotgun (WGS) entry which is preliminary data.</text>
</comment>
<gene>
    <name evidence="1" type="ORF">LCGC14_2357760</name>
</gene>
<protein>
    <submittedName>
        <fullName evidence="1">Uncharacterized protein</fullName>
    </submittedName>
</protein>
<accession>A0A0F9EJZ0</accession>
<reference evidence="1" key="1">
    <citation type="journal article" date="2015" name="Nature">
        <title>Complex archaea that bridge the gap between prokaryotes and eukaryotes.</title>
        <authorList>
            <person name="Spang A."/>
            <person name="Saw J.H."/>
            <person name="Jorgensen S.L."/>
            <person name="Zaremba-Niedzwiedzka K."/>
            <person name="Martijn J."/>
            <person name="Lind A.E."/>
            <person name="van Eijk R."/>
            <person name="Schleper C."/>
            <person name="Guy L."/>
            <person name="Ettema T.J."/>
        </authorList>
    </citation>
    <scope>NUCLEOTIDE SEQUENCE</scope>
</reference>
<name>A0A0F9EJZ0_9ZZZZ</name>
<evidence type="ECO:0000313" key="1">
    <source>
        <dbReference type="EMBL" id="KKL45230.1"/>
    </source>
</evidence>